<dbReference type="STRING" id="1193051.LEP1GSC017_1644"/>
<evidence type="ECO:0008006" key="5">
    <source>
        <dbReference type="Google" id="ProtNLM"/>
    </source>
</evidence>
<accession>A0A4R8MUU1</accession>
<evidence type="ECO:0000256" key="2">
    <source>
        <dbReference type="SAM" id="SignalP"/>
    </source>
</evidence>
<proteinExistence type="predicted"/>
<protein>
    <recommendedName>
        <fullName evidence="5">T9SS C-terminal target domain-containing protein</fullName>
    </recommendedName>
</protein>
<sequence>MKNSFKKSLVLLSIAMLGFTMVNCPGKKSDDSSTLLGLLAIANSASVAGSDLCDGVGVPTPTQVLEGNINGAVTVSGSALLRGTVNVTGGGSITILPKSVIFAERGSSLFIYENGRLNAQGTAAQPICFTSANSVGLRAPGDWGGIVVVGNGTATRSSQSEGTTPKDYPGTLDGIINLSYVVVEFVGNEVAPGNELNGVSSYAVKSSTSSYDHVQIHRGLDDGFEWWGGNVGGQYLLVTGGMDDDFDMDEGFSGNLSYIIGVKYPNSCGGTVSTDPHGFEMDGSDTNGSGGTGLSNPNVSNFTTLGQSITAGEGMRFREGMRGTFSNGLVYGYLAKNINCINNAGTAGNTNPTGSSANIKVQTGKTDTIGTQCVSLTTSAELSSIPIVDAGNIADCGIGGTKPDFTSTAAYATLGGGPVAQGKWWDGWSVYRAR</sequence>
<evidence type="ECO:0000313" key="3">
    <source>
        <dbReference type="EMBL" id="TDY73329.1"/>
    </source>
</evidence>
<dbReference type="GeneID" id="79827652"/>
<dbReference type="PANTHER" id="PTHR41339:SF1">
    <property type="entry name" value="SECRETED PROTEIN"/>
    <property type="match status" value="1"/>
</dbReference>
<feature type="region of interest" description="Disordered" evidence="1">
    <location>
        <begin position="277"/>
        <end position="297"/>
    </location>
</feature>
<name>A0A4R8MUU1_LEPME</name>
<organism evidence="3 4">
    <name type="scientific">Leptospira meyeri</name>
    <dbReference type="NCBI Taxonomy" id="29508"/>
    <lineage>
        <taxon>Bacteria</taxon>
        <taxon>Pseudomonadati</taxon>
        <taxon>Spirochaetota</taxon>
        <taxon>Spirochaetia</taxon>
        <taxon>Leptospirales</taxon>
        <taxon>Leptospiraceae</taxon>
        <taxon>Leptospira</taxon>
    </lineage>
</organism>
<dbReference type="PANTHER" id="PTHR41339">
    <property type="entry name" value="LIPL48"/>
    <property type="match status" value="1"/>
</dbReference>
<keyword evidence="4" id="KW-1185">Reference proteome</keyword>
<dbReference type="RefSeq" id="WP_004787226.1">
    <property type="nucleotide sequence ID" value="NZ_SORO01000001.1"/>
</dbReference>
<feature type="chain" id="PRO_5020599837" description="T9SS C-terminal target domain-containing protein" evidence="2">
    <location>
        <begin position="23"/>
        <end position="434"/>
    </location>
</feature>
<dbReference type="EMBL" id="SORO01000001">
    <property type="protein sequence ID" value="TDY73329.1"/>
    <property type="molecule type" value="Genomic_DNA"/>
</dbReference>
<dbReference type="OrthoDB" id="318778at2"/>
<evidence type="ECO:0000313" key="4">
    <source>
        <dbReference type="Proteomes" id="UP000294684"/>
    </source>
</evidence>
<dbReference type="Proteomes" id="UP000294684">
    <property type="component" value="Unassembled WGS sequence"/>
</dbReference>
<comment type="caution">
    <text evidence="3">The sequence shown here is derived from an EMBL/GenBank/DDBJ whole genome shotgun (WGS) entry which is preliminary data.</text>
</comment>
<gene>
    <name evidence="3" type="ORF">CLV96_2358</name>
</gene>
<evidence type="ECO:0000256" key="1">
    <source>
        <dbReference type="SAM" id="MobiDB-lite"/>
    </source>
</evidence>
<reference evidence="3 4" key="1">
    <citation type="submission" date="2019-03" db="EMBL/GenBank/DDBJ databases">
        <title>Genomic Encyclopedia of Archaeal and Bacterial Type Strains, Phase II (KMG-II): from individual species to whole genera.</title>
        <authorList>
            <person name="Goeker M."/>
        </authorList>
    </citation>
    <scope>NUCLEOTIDE SEQUENCE [LARGE SCALE GENOMIC DNA]</scope>
    <source>
        <strain evidence="3 4">DSM 21537</strain>
    </source>
</reference>
<keyword evidence="2" id="KW-0732">Signal</keyword>
<feature type="signal peptide" evidence="2">
    <location>
        <begin position="1"/>
        <end position="22"/>
    </location>
</feature>
<dbReference type="AlphaFoldDB" id="A0A4R8MUU1"/>